<dbReference type="Pfam" id="PF01023">
    <property type="entry name" value="S_100"/>
    <property type="match status" value="1"/>
</dbReference>
<evidence type="ECO:0000259" key="3">
    <source>
        <dbReference type="PROSITE" id="PS50222"/>
    </source>
</evidence>
<protein>
    <recommendedName>
        <fullName evidence="3">EF-hand domain-containing protein</fullName>
    </recommendedName>
</protein>
<dbReference type="InterPro" id="IPR011992">
    <property type="entry name" value="EF-hand-dom_pair"/>
</dbReference>
<dbReference type="GeneTree" id="ENSGT00950000185251"/>
<dbReference type="PANTHER" id="PTHR11639:SF76">
    <property type="entry name" value="PROTEIN S100-A16"/>
    <property type="match status" value="1"/>
</dbReference>
<keyword evidence="2" id="KW-0106">Calcium</keyword>
<dbReference type="GO" id="GO:0005615">
    <property type="term" value="C:extracellular space"/>
    <property type="evidence" value="ECO:0007669"/>
    <property type="project" value="TreeGrafter"/>
</dbReference>
<dbReference type="AlphaFoldDB" id="A0A8C3HYC1"/>
<keyword evidence="1" id="KW-0479">Metal-binding</keyword>
<evidence type="ECO:0000256" key="2">
    <source>
        <dbReference type="ARBA" id="ARBA00022837"/>
    </source>
</evidence>
<dbReference type="PROSITE" id="PS50222">
    <property type="entry name" value="EF_HAND_2"/>
    <property type="match status" value="1"/>
</dbReference>
<organism evidence="4 5">
    <name type="scientific">Chrysemys picta bellii</name>
    <name type="common">Western painted turtle</name>
    <name type="synonym">Emys bellii</name>
    <dbReference type="NCBI Taxonomy" id="8478"/>
    <lineage>
        <taxon>Eukaryota</taxon>
        <taxon>Metazoa</taxon>
        <taxon>Chordata</taxon>
        <taxon>Craniata</taxon>
        <taxon>Vertebrata</taxon>
        <taxon>Euteleostomi</taxon>
        <taxon>Archelosauria</taxon>
        <taxon>Testudinata</taxon>
        <taxon>Testudines</taxon>
        <taxon>Cryptodira</taxon>
        <taxon>Durocryptodira</taxon>
        <taxon>Testudinoidea</taxon>
        <taxon>Emydidae</taxon>
        <taxon>Chrysemys</taxon>
    </lineage>
</organism>
<dbReference type="PROSITE" id="PS00018">
    <property type="entry name" value="EF_HAND_1"/>
    <property type="match status" value="1"/>
</dbReference>
<evidence type="ECO:0000256" key="1">
    <source>
        <dbReference type="ARBA" id="ARBA00022723"/>
    </source>
</evidence>
<reference evidence="4" key="2">
    <citation type="submission" date="2025-09" db="UniProtKB">
        <authorList>
            <consortium name="Ensembl"/>
        </authorList>
    </citation>
    <scope>IDENTIFICATION</scope>
</reference>
<dbReference type="PANTHER" id="PTHR11639">
    <property type="entry name" value="S100 CALCIUM-BINDING PROTEIN"/>
    <property type="match status" value="1"/>
</dbReference>
<reference evidence="4" key="1">
    <citation type="submission" date="2025-08" db="UniProtKB">
        <authorList>
            <consortium name="Ensembl"/>
        </authorList>
    </citation>
    <scope>IDENTIFICATION</scope>
</reference>
<evidence type="ECO:0000313" key="5">
    <source>
        <dbReference type="Proteomes" id="UP000694380"/>
    </source>
</evidence>
<dbReference type="SUPFAM" id="SSF47473">
    <property type="entry name" value="EF-hand"/>
    <property type="match status" value="1"/>
</dbReference>
<dbReference type="GO" id="GO:0048471">
    <property type="term" value="C:perinuclear region of cytoplasm"/>
    <property type="evidence" value="ECO:0007669"/>
    <property type="project" value="TreeGrafter"/>
</dbReference>
<keyword evidence="5" id="KW-1185">Reference proteome</keyword>
<dbReference type="GO" id="GO:0005509">
    <property type="term" value="F:calcium ion binding"/>
    <property type="evidence" value="ECO:0007669"/>
    <property type="project" value="InterPro"/>
</dbReference>
<dbReference type="InterPro" id="IPR018247">
    <property type="entry name" value="EF_Hand_1_Ca_BS"/>
</dbReference>
<name>A0A8C3HYC1_CHRPI</name>
<feature type="domain" description="EF-hand" evidence="3">
    <location>
        <begin position="50"/>
        <end position="85"/>
    </location>
</feature>
<sequence>MAEEGSELERGLHAIVGSFYRYAEGSEGPKELDQAAFQNLLRNELSHQLTDQKAALDMFRKVDANNDQKISFDEYWDLIVEICRVIRRSNYNE</sequence>
<dbReference type="GO" id="GO:0048306">
    <property type="term" value="F:calcium-dependent protein binding"/>
    <property type="evidence" value="ECO:0007669"/>
    <property type="project" value="TreeGrafter"/>
</dbReference>
<dbReference type="InterPro" id="IPR013787">
    <property type="entry name" value="S100_Ca-bd_sub"/>
</dbReference>
<dbReference type="Gene3D" id="1.10.238.10">
    <property type="entry name" value="EF-hand"/>
    <property type="match status" value="1"/>
</dbReference>
<dbReference type="Ensembl" id="ENSCPBT00000029403.1">
    <property type="protein sequence ID" value="ENSCPBP00000024959.1"/>
    <property type="gene ID" value="ENSCPBG00000017745.1"/>
</dbReference>
<evidence type="ECO:0000313" key="4">
    <source>
        <dbReference type="Ensembl" id="ENSCPBP00000024959.1"/>
    </source>
</evidence>
<accession>A0A8C3HYC1</accession>
<proteinExistence type="predicted"/>
<dbReference type="Proteomes" id="UP000694380">
    <property type="component" value="Unplaced"/>
</dbReference>
<dbReference type="InterPro" id="IPR002048">
    <property type="entry name" value="EF_hand_dom"/>
</dbReference>